<evidence type="ECO:0000313" key="3">
    <source>
        <dbReference type="Proteomes" id="UP000184287"/>
    </source>
</evidence>
<organism evidence="2 3">
    <name type="scientific">Pedobacter caeni</name>
    <dbReference type="NCBI Taxonomy" id="288992"/>
    <lineage>
        <taxon>Bacteria</taxon>
        <taxon>Pseudomonadati</taxon>
        <taxon>Bacteroidota</taxon>
        <taxon>Sphingobacteriia</taxon>
        <taxon>Sphingobacteriales</taxon>
        <taxon>Sphingobacteriaceae</taxon>
        <taxon>Pedobacter</taxon>
    </lineage>
</organism>
<sequence length="193" mass="21259">MSESKFNPRTIILLLIIIFVSIIRVAAPFSGDFKVIANFSAVGAIALFGGAYFNNNVKAFAFPLAVLLLSDLFIAKTSGYGFFYDGWYWTYIAFILMVVVGKVMLNKVTALTFLTSSVAAVVVHWIVSDISAMYIPNLYPPTVAGYISCLVAAIPFELKFLYGTLVYGSVMFGAFEMLKARYPYLSLTNTRVA</sequence>
<feature type="transmembrane region" description="Helical" evidence="1">
    <location>
        <begin position="160"/>
        <end position="178"/>
    </location>
</feature>
<dbReference type="EMBL" id="FQUQ01000001">
    <property type="protein sequence ID" value="SHE86184.1"/>
    <property type="molecule type" value="Genomic_DNA"/>
</dbReference>
<feature type="transmembrane region" description="Helical" evidence="1">
    <location>
        <begin position="112"/>
        <end position="135"/>
    </location>
</feature>
<dbReference type="AlphaFoldDB" id="A0A1M4WY57"/>
<keyword evidence="1" id="KW-0812">Transmembrane</keyword>
<dbReference type="RefSeq" id="WP_073229130.1">
    <property type="nucleotide sequence ID" value="NZ_FQUQ01000001.1"/>
</dbReference>
<dbReference type="Pfam" id="PF20221">
    <property type="entry name" value="DUF6580"/>
    <property type="match status" value="1"/>
</dbReference>
<proteinExistence type="predicted"/>
<keyword evidence="1" id="KW-0472">Membrane</keyword>
<feature type="transmembrane region" description="Helical" evidence="1">
    <location>
        <begin position="60"/>
        <end position="82"/>
    </location>
</feature>
<dbReference type="InterPro" id="IPR046487">
    <property type="entry name" value="DUF6580"/>
</dbReference>
<keyword evidence="1" id="KW-1133">Transmembrane helix</keyword>
<name>A0A1M4WY57_9SPHI</name>
<dbReference type="STRING" id="288992.SAMN04488522_1011430"/>
<reference evidence="3" key="1">
    <citation type="submission" date="2016-11" db="EMBL/GenBank/DDBJ databases">
        <authorList>
            <person name="Varghese N."/>
            <person name="Submissions S."/>
        </authorList>
    </citation>
    <scope>NUCLEOTIDE SEQUENCE [LARGE SCALE GENOMIC DNA]</scope>
    <source>
        <strain evidence="3">DSM 16990</strain>
    </source>
</reference>
<feature type="transmembrane region" description="Helical" evidence="1">
    <location>
        <begin position="12"/>
        <end position="29"/>
    </location>
</feature>
<gene>
    <name evidence="2" type="ORF">SAMN04488522_1011430</name>
</gene>
<evidence type="ECO:0000256" key="1">
    <source>
        <dbReference type="SAM" id="Phobius"/>
    </source>
</evidence>
<keyword evidence="3" id="KW-1185">Reference proteome</keyword>
<protein>
    <submittedName>
        <fullName evidence="2">Uncharacterized protein</fullName>
    </submittedName>
</protein>
<feature type="transmembrane region" description="Helical" evidence="1">
    <location>
        <begin position="35"/>
        <end position="53"/>
    </location>
</feature>
<dbReference type="Proteomes" id="UP000184287">
    <property type="component" value="Unassembled WGS sequence"/>
</dbReference>
<accession>A0A1M4WY57</accession>
<feature type="transmembrane region" description="Helical" evidence="1">
    <location>
        <begin position="88"/>
        <end position="105"/>
    </location>
</feature>
<evidence type="ECO:0000313" key="2">
    <source>
        <dbReference type="EMBL" id="SHE86184.1"/>
    </source>
</evidence>